<evidence type="ECO:0000313" key="2">
    <source>
        <dbReference type="EMBL" id="KAA3681784.1"/>
    </source>
</evidence>
<feature type="compositionally biased region" description="Polar residues" evidence="1">
    <location>
        <begin position="192"/>
        <end position="208"/>
    </location>
</feature>
<proteinExistence type="predicted"/>
<keyword evidence="3" id="KW-1185">Reference proteome</keyword>
<evidence type="ECO:0000256" key="1">
    <source>
        <dbReference type="SAM" id="MobiDB-lite"/>
    </source>
</evidence>
<reference evidence="2 3" key="1">
    <citation type="journal article" date="2019" name="Gigascience">
        <title>Whole-genome sequence of the oriental lung fluke Paragonimus westermani.</title>
        <authorList>
            <person name="Oey H."/>
            <person name="Zakrzewski M."/>
            <person name="Narain K."/>
            <person name="Devi K.R."/>
            <person name="Agatsuma T."/>
            <person name="Nawaratna S."/>
            <person name="Gobert G.N."/>
            <person name="Jones M.K."/>
            <person name="Ragan M.A."/>
            <person name="McManus D.P."/>
            <person name="Krause L."/>
        </authorList>
    </citation>
    <scope>NUCLEOTIDE SEQUENCE [LARGE SCALE GENOMIC DNA]</scope>
    <source>
        <strain evidence="2 3">IND2009</strain>
    </source>
</reference>
<dbReference type="Proteomes" id="UP000324629">
    <property type="component" value="Unassembled WGS sequence"/>
</dbReference>
<organism evidence="2 3">
    <name type="scientific">Paragonimus westermani</name>
    <dbReference type="NCBI Taxonomy" id="34504"/>
    <lineage>
        <taxon>Eukaryota</taxon>
        <taxon>Metazoa</taxon>
        <taxon>Spiralia</taxon>
        <taxon>Lophotrochozoa</taxon>
        <taxon>Platyhelminthes</taxon>
        <taxon>Trematoda</taxon>
        <taxon>Digenea</taxon>
        <taxon>Plagiorchiida</taxon>
        <taxon>Troglotremata</taxon>
        <taxon>Troglotrematidae</taxon>
        <taxon>Paragonimus</taxon>
    </lineage>
</organism>
<name>A0A5J4P1N3_9TREM</name>
<feature type="region of interest" description="Disordered" evidence="1">
    <location>
        <begin position="145"/>
        <end position="208"/>
    </location>
</feature>
<evidence type="ECO:0000313" key="3">
    <source>
        <dbReference type="Proteomes" id="UP000324629"/>
    </source>
</evidence>
<comment type="caution">
    <text evidence="2">The sequence shown here is derived from an EMBL/GenBank/DDBJ whole genome shotgun (WGS) entry which is preliminary data.</text>
</comment>
<dbReference type="AlphaFoldDB" id="A0A5J4P1N3"/>
<feature type="non-terminal residue" evidence="2">
    <location>
        <position position="208"/>
    </location>
</feature>
<accession>A0A5J4P1N3</accession>
<protein>
    <submittedName>
        <fullName evidence="2">Uncharacterized protein</fullName>
    </submittedName>
</protein>
<feature type="compositionally biased region" description="Polar residues" evidence="1">
    <location>
        <begin position="145"/>
        <end position="158"/>
    </location>
</feature>
<gene>
    <name evidence="2" type="ORF">DEA37_0011961</name>
</gene>
<sequence>MYLPIVHYSKSRMCRSRRTYKNSIQLPSKRTVNRWKRRCMLTVDSTDWSEDGIPRTIHRKNMDRPKCYCVAKIEADDNEDVAVISSSWLDAAGKTAVFLRPPGTAYYRYAQNHLQPSTDDPKLPVTILVTTIDFEHAREMEVRYTSGNLPSSDDTTNMKLLPKRPIKRPRFTDDDSEVDGSAKRRKCEPSPMSYSVQSCSSTMEQRRP</sequence>
<dbReference type="EMBL" id="QNGE01000128">
    <property type="protein sequence ID" value="KAA3681784.1"/>
    <property type="molecule type" value="Genomic_DNA"/>
</dbReference>